<dbReference type="AlphaFoldDB" id="A0A1S2VIU7"/>
<dbReference type="SUPFAM" id="SSF75005">
    <property type="entry name" value="Arabinanase/levansucrase/invertase"/>
    <property type="match status" value="1"/>
</dbReference>
<accession>A0A1S2VIU7</accession>
<dbReference type="OrthoDB" id="9759709at2"/>
<dbReference type="RefSeq" id="WP_071503786.1">
    <property type="nucleotide sequence ID" value="NZ_MORL01000006.1"/>
</dbReference>
<evidence type="ECO:0000313" key="3">
    <source>
        <dbReference type="Proteomes" id="UP000181790"/>
    </source>
</evidence>
<comment type="caution">
    <text evidence="2">The sequence shown here is derived from an EMBL/GenBank/DDBJ whole genome shotgun (WGS) entry which is preliminary data.</text>
</comment>
<keyword evidence="1" id="KW-0732">Signal</keyword>
<feature type="chain" id="PRO_5010280628" description="DUF4185 domain-containing protein" evidence="1">
    <location>
        <begin position="27"/>
        <end position="552"/>
    </location>
</feature>
<organism evidence="2 3">
    <name type="scientific">Arsenicibacter rosenii</name>
    <dbReference type="NCBI Taxonomy" id="1750698"/>
    <lineage>
        <taxon>Bacteria</taxon>
        <taxon>Pseudomonadati</taxon>
        <taxon>Bacteroidota</taxon>
        <taxon>Cytophagia</taxon>
        <taxon>Cytophagales</taxon>
        <taxon>Spirosomataceae</taxon>
        <taxon>Arsenicibacter</taxon>
    </lineage>
</organism>
<sequence>MFSVLKPNKCRALAAGLLLWSVQAIGQQAPARWQEAPFTVVSPAAKTFKTAEMGHVFRGQRHCLVRIPAELTGLTGVQMPKTGDSQPLTIQVTQPVQVLIGLFRDSTRQTQPATLLNRQPVLTNGVTVTGMPRVDVYALPYGRGRQVIQPTGEPFIVLGVIKGNQALSPRDAGYPDGRLWEPYIVEGFSDEEPLFEIVGGPDTPVVANGMPGTEGIQGGFEGGACVKLGNTYHMFPTERAGEQGMPAYYDRIKTRIGHWTSSDAIHWTRQSTIYQASGVYAITDDDNPMNDRRGAIWSYMPVFNEKTNRWNGFYLAYTCHKTIHPNHSFGRIWRCESVKEGMDGIGGPYRDLGIVMEPGLDSQLWEGRQGVDSFFPYKVGDKWLSLYGGAFPWAKWADYPDKPKQGWLIGLAQSNTLEGPWIRMDTTINPVRSMHPWFIENPLISRLPNGLYIAMFDGGPDDWGLHLPNMFGYSLSQDGIHWTEAHYFPIHTKVKKWWDIMRTPLCLIPEGNDEFTVVYAAIDKKQRYHPMGMVRVRLNTRIADAKLKQLSN</sequence>
<name>A0A1S2VIU7_9BACT</name>
<evidence type="ECO:0008006" key="4">
    <source>
        <dbReference type="Google" id="ProtNLM"/>
    </source>
</evidence>
<dbReference type="EMBL" id="MORL01000006">
    <property type="protein sequence ID" value="OIN58681.1"/>
    <property type="molecule type" value="Genomic_DNA"/>
</dbReference>
<feature type="signal peptide" evidence="1">
    <location>
        <begin position="1"/>
        <end position="26"/>
    </location>
</feature>
<evidence type="ECO:0000313" key="2">
    <source>
        <dbReference type="EMBL" id="OIN58681.1"/>
    </source>
</evidence>
<proteinExistence type="predicted"/>
<protein>
    <recommendedName>
        <fullName evidence="4">DUF4185 domain-containing protein</fullName>
    </recommendedName>
</protein>
<keyword evidence="3" id="KW-1185">Reference proteome</keyword>
<dbReference type="Gene3D" id="2.115.10.20">
    <property type="entry name" value="Glycosyl hydrolase domain, family 43"/>
    <property type="match status" value="1"/>
</dbReference>
<evidence type="ECO:0000256" key="1">
    <source>
        <dbReference type="SAM" id="SignalP"/>
    </source>
</evidence>
<gene>
    <name evidence="2" type="ORF">BLX24_14050</name>
</gene>
<reference evidence="2 3" key="1">
    <citation type="submission" date="2016-10" db="EMBL/GenBank/DDBJ databases">
        <title>Arsenicibacter rosenii gen. nov., sp. nov., an efficient arsenic-methylating bacterium isolated from an arsenic-contaminated paddy soil.</title>
        <authorList>
            <person name="Huang K."/>
        </authorList>
    </citation>
    <scope>NUCLEOTIDE SEQUENCE [LARGE SCALE GENOMIC DNA]</scope>
    <source>
        <strain evidence="2 3">SM-1</strain>
    </source>
</reference>
<dbReference type="InterPro" id="IPR023296">
    <property type="entry name" value="Glyco_hydro_beta-prop_sf"/>
</dbReference>
<dbReference type="Proteomes" id="UP000181790">
    <property type="component" value="Unassembled WGS sequence"/>
</dbReference>